<proteinExistence type="predicted"/>
<sequence>MSDLEDDEVSDDVNLAQITEQSWKQISQQRYTIGLREGATEECDSKLQAGFSRGFHTSFNTIVELGKLRGRLCSLQTLYQGFVNDEELGRLLNELSNAEQSLKVDMDCDIERSSRKDFQPSELLQDYSKLISTITNFITSTIFVYKSQKNKTM</sequence>
<organism evidence="1 2">
    <name type="scientific">Bugula neritina</name>
    <name type="common">Brown bryozoan</name>
    <name type="synonym">Sertularia neritina</name>
    <dbReference type="NCBI Taxonomy" id="10212"/>
    <lineage>
        <taxon>Eukaryota</taxon>
        <taxon>Metazoa</taxon>
        <taxon>Spiralia</taxon>
        <taxon>Lophotrochozoa</taxon>
        <taxon>Bryozoa</taxon>
        <taxon>Gymnolaemata</taxon>
        <taxon>Cheilostomatida</taxon>
        <taxon>Flustrina</taxon>
        <taxon>Buguloidea</taxon>
        <taxon>Bugulidae</taxon>
        <taxon>Bugula</taxon>
    </lineage>
</organism>
<evidence type="ECO:0000313" key="2">
    <source>
        <dbReference type="Proteomes" id="UP000593567"/>
    </source>
</evidence>
<comment type="caution">
    <text evidence="1">The sequence shown here is derived from an EMBL/GenBank/DDBJ whole genome shotgun (WGS) entry which is preliminary data.</text>
</comment>
<dbReference type="AlphaFoldDB" id="A0A7J7J3W1"/>
<protein>
    <submittedName>
        <fullName evidence="1">Uncharacterized protein</fullName>
    </submittedName>
</protein>
<accession>A0A7J7J3W1</accession>
<name>A0A7J7J3W1_BUGNE</name>
<dbReference type="EMBL" id="VXIV02003177">
    <property type="protein sequence ID" value="KAF6020394.1"/>
    <property type="molecule type" value="Genomic_DNA"/>
</dbReference>
<evidence type="ECO:0000313" key="1">
    <source>
        <dbReference type="EMBL" id="KAF6020394.1"/>
    </source>
</evidence>
<reference evidence="1" key="1">
    <citation type="submission" date="2020-06" db="EMBL/GenBank/DDBJ databases">
        <title>Draft genome of Bugula neritina, a colonial animal packing powerful symbionts and potential medicines.</title>
        <authorList>
            <person name="Rayko M."/>
        </authorList>
    </citation>
    <scope>NUCLEOTIDE SEQUENCE [LARGE SCALE GENOMIC DNA]</scope>
    <source>
        <strain evidence="1">Kwan_BN1</strain>
    </source>
</reference>
<dbReference type="Proteomes" id="UP000593567">
    <property type="component" value="Unassembled WGS sequence"/>
</dbReference>
<keyword evidence="2" id="KW-1185">Reference proteome</keyword>
<gene>
    <name evidence="1" type="ORF">EB796_021292</name>
</gene>